<accession>A0A8J2KCY7</accession>
<gene>
    <name evidence="1" type="ORF">AFUS01_LOCUS21159</name>
</gene>
<dbReference type="AlphaFoldDB" id="A0A8J2KCY7"/>
<comment type="caution">
    <text evidence="1">The sequence shown here is derived from an EMBL/GenBank/DDBJ whole genome shotgun (WGS) entry which is preliminary data.</text>
</comment>
<keyword evidence="2" id="KW-1185">Reference proteome</keyword>
<reference evidence="1" key="1">
    <citation type="submission" date="2021-06" db="EMBL/GenBank/DDBJ databases">
        <authorList>
            <person name="Hodson N. C."/>
            <person name="Mongue J. A."/>
            <person name="Jaron S. K."/>
        </authorList>
    </citation>
    <scope>NUCLEOTIDE SEQUENCE</scope>
</reference>
<dbReference type="EMBL" id="CAJVCH010235469">
    <property type="protein sequence ID" value="CAG7732661.1"/>
    <property type="molecule type" value="Genomic_DNA"/>
</dbReference>
<proteinExistence type="predicted"/>
<organism evidence="1 2">
    <name type="scientific">Allacma fusca</name>
    <dbReference type="NCBI Taxonomy" id="39272"/>
    <lineage>
        <taxon>Eukaryota</taxon>
        <taxon>Metazoa</taxon>
        <taxon>Ecdysozoa</taxon>
        <taxon>Arthropoda</taxon>
        <taxon>Hexapoda</taxon>
        <taxon>Collembola</taxon>
        <taxon>Symphypleona</taxon>
        <taxon>Sminthuridae</taxon>
        <taxon>Allacma</taxon>
    </lineage>
</organism>
<name>A0A8J2KCY7_9HEXA</name>
<feature type="non-terminal residue" evidence="1">
    <location>
        <position position="1"/>
    </location>
</feature>
<feature type="non-terminal residue" evidence="1">
    <location>
        <position position="39"/>
    </location>
</feature>
<evidence type="ECO:0000313" key="2">
    <source>
        <dbReference type="Proteomes" id="UP000708208"/>
    </source>
</evidence>
<sequence>MSLKVQLQHLEEKIALLTDRLNQGDEWKRHLELWLLNHL</sequence>
<dbReference type="Proteomes" id="UP000708208">
    <property type="component" value="Unassembled WGS sequence"/>
</dbReference>
<protein>
    <submittedName>
        <fullName evidence="1">Uncharacterized protein</fullName>
    </submittedName>
</protein>
<evidence type="ECO:0000313" key="1">
    <source>
        <dbReference type="EMBL" id="CAG7732661.1"/>
    </source>
</evidence>